<dbReference type="PANTHER" id="PTHR38032:SF1">
    <property type="entry name" value="RNA-BINDING PROTEIN KHPB N-TERMINAL DOMAIN-CONTAINING PROTEIN"/>
    <property type="match status" value="1"/>
</dbReference>
<dbReference type="InterPro" id="IPR046865">
    <property type="entry name" value="FapA_b_solenoid"/>
</dbReference>
<gene>
    <name evidence="2" type="ORF">A2Z86_05095</name>
</gene>
<sequence>MPEKSEEQTALEKYLEFIRKLDLDQLKYELSSELGPLSGEVLGELDKEIIPPRIKVRISEDGMEAYINVVYPGKPSSLSLNLLREQLKANGVIKGYLEENLERIIDGKVYDQDVLAARGKLPESGKDGYITVLVNRGEDPEDYIDARGRVDFKRMRLKNVVQRGEVIAERTPAVAGINGYLVNGKELHSKAVNEAEFRLNPDVGLAPDNQLKLLALKDGVFFPDFTIRDINIIEGNISYATGNVRYEKSLIIRGDVKSGFSVECGENVDIYRCVEDATVTAGGDVIVKEGFLGTGKGVIKGKNVTVGHIKQQKAEAVEDIVVGGEVMYGELLAGGIIKVMGIKGIVIGGSLIAGKGIEVANAGNTQNVKTLLCAGYNNEIIVQDRKLEELDNYVHKVFNSVQIFRAAGSMEKLSLKTRGILQRLMKTKEALNEEITLLKTQRENEITAIVEREKPTIKVTGTVFPGVTIQIGNLKIYVTKEIRNKIFICHKGRIVEVAASSLSRGKK</sequence>
<organism evidence="2 3">
    <name type="scientific">Candidatus Glassbacteria bacterium GWA2_58_10</name>
    <dbReference type="NCBI Taxonomy" id="1817865"/>
    <lineage>
        <taxon>Bacteria</taxon>
        <taxon>Candidatus Glassiibacteriota</taxon>
    </lineage>
</organism>
<proteinExistence type="predicted"/>
<comment type="caution">
    <text evidence="2">The sequence shown here is derived from an EMBL/GenBank/DDBJ whole genome shotgun (WGS) entry which is preliminary data.</text>
</comment>
<evidence type="ECO:0000313" key="2">
    <source>
        <dbReference type="EMBL" id="OGF96917.1"/>
    </source>
</evidence>
<dbReference type="AlphaFoldDB" id="A0A1F5Y9N2"/>
<evidence type="ECO:0000313" key="3">
    <source>
        <dbReference type="Proteomes" id="UP000176992"/>
    </source>
</evidence>
<evidence type="ECO:0000259" key="1">
    <source>
        <dbReference type="Pfam" id="PF20250"/>
    </source>
</evidence>
<dbReference type="EMBL" id="MFIV01000247">
    <property type="protein sequence ID" value="OGF96917.1"/>
    <property type="molecule type" value="Genomic_DNA"/>
</dbReference>
<protein>
    <recommendedName>
        <fullName evidence="1">Flagellar Assembly Protein A N-terminal region domain-containing protein</fullName>
    </recommendedName>
</protein>
<dbReference type="Proteomes" id="UP000176992">
    <property type="component" value="Unassembled WGS sequence"/>
</dbReference>
<dbReference type="InterPro" id="IPR005646">
    <property type="entry name" value="FapA"/>
</dbReference>
<feature type="domain" description="Flagellar Assembly Protein A N-terminal region" evidence="1">
    <location>
        <begin position="54"/>
        <end position="220"/>
    </location>
</feature>
<reference evidence="2 3" key="1">
    <citation type="journal article" date="2016" name="Nat. Commun.">
        <title>Thousands of microbial genomes shed light on interconnected biogeochemical processes in an aquifer system.</title>
        <authorList>
            <person name="Anantharaman K."/>
            <person name="Brown C.T."/>
            <person name="Hug L.A."/>
            <person name="Sharon I."/>
            <person name="Castelle C.J."/>
            <person name="Probst A.J."/>
            <person name="Thomas B.C."/>
            <person name="Singh A."/>
            <person name="Wilkins M.J."/>
            <person name="Karaoz U."/>
            <person name="Brodie E.L."/>
            <person name="Williams K.H."/>
            <person name="Hubbard S.S."/>
            <person name="Banfield J.F."/>
        </authorList>
    </citation>
    <scope>NUCLEOTIDE SEQUENCE [LARGE SCALE GENOMIC DNA]</scope>
</reference>
<dbReference type="Pfam" id="PF03961">
    <property type="entry name" value="FapA"/>
    <property type="match status" value="1"/>
</dbReference>
<dbReference type="InterPro" id="IPR046866">
    <property type="entry name" value="FapA_N"/>
</dbReference>
<dbReference type="PANTHER" id="PTHR38032">
    <property type="entry name" value="POLYMERASE-RELATED"/>
    <property type="match status" value="1"/>
</dbReference>
<accession>A0A1F5Y9N2</accession>
<dbReference type="Pfam" id="PF20250">
    <property type="entry name" value="FapA_N"/>
    <property type="match status" value="1"/>
</dbReference>
<name>A0A1F5Y9N2_9BACT</name>